<dbReference type="Proteomes" id="UP000001918">
    <property type="component" value="Chromosome"/>
</dbReference>
<evidence type="ECO:0000313" key="7">
    <source>
        <dbReference type="Proteomes" id="UP000001918"/>
    </source>
</evidence>
<keyword evidence="7" id="KW-1185">Reference proteome</keyword>
<evidence type="ECO:0000256" key="1">
    <source>
        <dbReference type="ARBA" id="ARBA00022603"/>
    </source>
</evidence>
<evidence type="ECO:0000256" key="2">
    <source>
        <dbReference type="ARBA" id="ARBA00022630"/>
    </source>
</evidence>
<sequence>MPRTGSEMGEGEECFTVRLVKSVEPEVFLIAKPELDYGEVARYLKDVGGESWLERLDRGELDGELNDPQNLAEFAGRLCYRSWEPGLNPNVTRVRTDQTEYLQNILRSMHGSVLEHLSFSFVLHNVSRVATHELVRHRPGVAISQESLRFVRLTDIPFWFPEWARQDAELMERATALLEQMEQFQRWMADHFGLDEEGVPFKEKKHKTSFMRRFAPEGVATGLVWTANVRTLRHTIETRTAPGAEEEIRLIFGKIGELMRREAPALFGDYTVEDGAWIPRWRKV</sequence>
<dbReference type="NCBIfam" id="TIGR02170">
    <property type="entry name" value="thyX"/>
    <property type="match status" value="1"/>
</dbReference>
<dbReference type="AlphaFoldDB" id="D1A3Y0"/>
<reference evidence="6 7" key="1">
    <citation type="journal article" date="2011" name="Stand. Genomic Sci.">
        <title>Complete genome sequence of Thermomonospora curvata type strain (B9).</title>
        <authorList>
            <person name="Chertkov O."/>
            <person name="Sikorski J."/>
            <person name="Nolan M."/>
            <person name="Lapidus A."/>
            <person name="Lucas S."/>
            <person name="Del Rio T.G."/>
            <person name="Tice H."/>
            <person name="Cheng J.F."/>
            <person name="Goodwin L."/>
            <person name="Pitluck S."/>
            <person name="Liolios K."/>
            <person name="Ivanova N."/>
            <person name="Mavromatis K."/>
            <person name="Mikhailova N."/>
            <person name="Ovchinnikova G."/>
            <person name="Pati A."/>
            <person name="Chen A."/>
            <person name="Palaniappan K."/>
            <person name="Djao O.D."/>
            <person name="Land M."/>
            <person name="Hauser L."/>
            <person name="Chang Y.J."/>
            <person name="Jeffries C.D."/>
            <person name="Brettin T."/>
            <person name="Han C."/>
            <person name="Detter J.C."/>
            <person name="Rohde M."/>
            <person name="Goker M."/>
            <person name="Woyke T."/>
            <person name="Bristow J."/>
            <person name="Eisen J.A."/>
            <person name="Markowitz V."/>
            <person name="Hugenholtz P."/>
            <person name="Klenk H.P."/>
            <person name="Kyrpides N.C."/>
        </authorList>
    </citation>
    <scope>NUCLEOTIDE SEQUENCE [LARGE SCALE GENOMIC DNA]</scope>
    <source>
        <strain evidence="7">ATCC 19995 / DSM 43183 / JCM 3096 / KCTC 9072 / NBRC 15933 / NCIMB 10081 / Henssen B9</strain>
    </source>
</reference>
<dbReference type="HOGENOM" id="CLU_077585_1_0_11"/>
<keyword evidence="1" id="KW-0489">Methyltransferase</keyword>
<dbReference type="PANTHER" id="PTHR34934:SF1">
    <property type="entry name" value="FLAVIN-DEPENDENT THYMIDYLATE SYNTHASE"/>
    <property type="match status" value="1"/>
</dbReference>
<dbReference type="SUPFAM" id="SSF69796">
    <property type="entry name" value="Thymidylate synthase-complementing protein Thy1"/>
    <property type="match status" value="1"/>
</dbReference>
<dbReference type="PANTHER" id="PTHR34934">
    <property type="entry name" value="FLAVIN-DEPENDENT THYMIDYLATE SYNTHASE"/>
    <property type="match status" value="1"/>
</dbReference>
<keyword evidence="3" id="KW-0545">Nucleotide biosynthesis</keyword>
<dbReference type="eggNOG" id="COG1351">
    <property type="taxonomic scope" value="Bacteria"/>
</dbReference>
<dbReference type="Pfam" id="PF02511">
    <property type="entry name" value="Thy1"/>
    <property type="match status" value="1"/>
</dbReference>
<keyword evidence="1" id="KW-0808">Transferase</keyword>
<dbReference type="CDD" id="cd20175">
    <property type="entry name" value="ThyX"/>
    <property type="match status" value="1"/>
</dbReference>
<dbReference type="EC" id="2.1.1.148" evidence="5"/>
<dbReference type="PROSITE" id="PS51331">
    <property type="entry name" value="THYX"/>
    <property type="match status" value="1"/>
</dbReference>
<evidence type="ECO:0000256" key="5">
    <source>
        <dbReference type="NCBIfam" id="TIGR02170"/>
    </source>
</evidence>
<dbReference type="GO" id="GO:0070402">
    <property type="term" value="F:NADPH binding"/>
    <property type="evidence" value="ECO:0007669"/>
    <property type="project" value="TreeGrafter"/>
</dbReference>
<dbReference type="GO" id="GO:0004799">
    <property type="term" value="F:thymidylate synthase activity"/>
    <property type="evidence" value="ECO:0007669"/>
    <property type="project" value="TreeGrafter"/>
</dbReference>
<name>D1A3Y0_THECD</name>
<gene>
    <name evidence="6" type="ordered locus">Tcur_2472</name>
</gene>
<evidence type="ECO:0000313" key="6">
    <source>
        <dbReference type="EMBL" id="ACY98033.1"/>
    </source>
</evidence>
<dbReference type="GO" id="GO:0050797">
    <property type="term" value="F:thymidylate synthase (FAD) activity"/>
    <property type="evidence" value="ECO:0007669"/>
    <property type="project" value="UniProtKB-UniRule"/>
</dbReference>
<dbReference type="STRING" id="471852.Tcur_2472"/>
<evidence type="ECO:0000256" key="3">
    <source>
        <dbReference type="ARBA" id="ARBA00022727"/>
    </source>
</evidence>
<dbReference type="GO" id="GO:0006231">
    <property type="term" value="P:dTMP biosynthetic process"/>
    <property type="evidence" value="ECO:0007669"/>
    <property type="project" value="UniProtKB-UniRule"/>
</dbReference>
<proteinExistence type="predicted"/>
<dbReference type="Gene3D" id="3.30.1360.170">
    <property type="match status" value="1"/>
</dbReference>
<evidence type="ECO:0000256" key="4">
    <source>
        <dbReference type="ARBA" id="ARBA00022827"/>
    </source>
</evidence>
<keyword evidence="4" id="KW-0274">FAD</keyword>
<organism evidence="6 7">
    <name type="scientific">Thermomonospora curvata (strain ATCC 19995 / DSM 43183 / JCM 3096 / KCTC 9072 / NBRC 15933 / NCIMB 10081 / Henssen B9)</name>
    <dbReference type="NCBI Taxonomy" id="471852"/>
    <lineage>
        <taxon>Bacteria</taxon>
        <taxon>Bacillati</taxon>
        <taxon>Actinomycetota</taxon>
        <taxon>Actinomycetes</taxon>
        <taxon>Streptosporangiales</taxon>
        <taxon>Thermomonosporaceae</taxon>
        <taxon>Thermomonospora</taxon>
    </lineage>
</organism>
<protein>
    <recommendedName>
        <fullName evidence="5">FAD-dependent thymidylate synthase</fullName>
        <ecNumber evidence="5">2.1.1.148</ecNumber>
    </recommendedName>
</protein>
<dbReference type="EMBL" id="CP001738">
    <property type="protein sequence ID" value="ACY98033.1"/>
    <property type="molecule type" value="Genomic_DNA"/>
</dbReference>
<dbReference type="InterPro" id="IPR036098">
    <property type="entry name" value="Thymidylate_synthase_ThyX_sf"/>
</dbReference>
<dbReference type="KEGG" id="tcu:Tcur_2472"/>
<dbReference type="InterPro" id="IPR003669">
    <property type="entry name" value="Thymidylate_synthase_ThyX"/>
</dbReference>
<keyword evidence="2" id="KW-0285">Flavoprotein</keyword>
<dbReference type="GO" id="GO:0050660">
    <property type="term" value="F:flavin adenine dinucleotide binding"/>
    <property type="evidence" value="ECO:0007669"/>
    <property type="project" value="UniProtKB-UniRule"/>
</dbReference>
<dbReference type="GO" id="GO:0032259">
    <property type="term" value="P:methylation"/>
    <property type="evidence" value="ECO:0007669"/>
    <property type="project" value="UniProtKB-KW"/>
</dbReference>
<accession>D1A3Y0</accession>